<dbReference type="Gramene" id="PNW82723">
    <property type="protein sequence ID" value="PNW82723"/>
    <property type="gene ID" value="CHLRE_06g291450v5"/>
</dbReference>
<dbReference type="RefSeq" id="XP_042924132.1">
    <property type="nucleotide sequence ID" value="XM_043063426.1"/>
</dbReference>
<feature type="compositionally biased region" description="Low complexity" evidence="1">
    <location>
        <begin position="266"/>
        <end position="277"/>
    </location>
</feature>
<dbReference type="Proteomes" id="UP000006906">
    <property type="component" value="Chromosome 6"/>
</dbReference>
<feature type="region of interest" description="Disordered" evidence="1">
    <location>
        <begin position="507"/>
        <end position="571"/>
    </location>
</feature>
<dbReference type="EMBL" id="CM008967">
    <property type="protein sequence ID" value="PNW82723.1"/>
    <property type="molecule type" value="Genomic_DNA"/>
</dbReference>
<feature type="compositionally biased region" description="Gly residues" evidence="1">
    <location>
        <begin position="842"/>
        <end position="853"/>
    </location>
</feature>
<feature type="region of interest" description="Disordered" evidence="1">
    <location>
        <begin position="252"/>
        <end position="277"/>
    </location>
</feature>
<feature type="region of interest" description="Disordered" evidence="1">
    <location>
        <begin position="124"/>
        <end position="152"/>
    </location>
</feature>
<feature type="compositionally biased region" description="Low complexity" evidence="1">
    <location>
        <begin position="188"/>
        <end position="224"/>
    </location>
</feature>
<name>A0A2K3DQB6_CHLRE</name>
<feature type="compositionally biased region" description="Gly residues" evidence="1">
    <location>
        <begin position="359"/>
        <end position="372"/>
    </location>
</feature>
<gene>
    <name evidence="2" type="ORF">CHLRE_06g291450v5</name>
</gene>
<reference evidence="2 3" key="1">
    <citation type="journal article" date="2007" name="Science">
        <title>The Chlamydomonas genome reveals the evolution of key animal and plant functions.</title>
        <authorList>
            <person name="Merchant S.S."/>
            <person name="Prochnik S.E."/>
            <person name="Vallon O."/>
            <person name="Harris E.H."/>
            <person name="Karpowicz S.J."/>
            <person name="Witman G.B."/>
            <person name="Terry A."/>
            <person name="Salamov A."/>
            <person name="Fritz-Laylin L.K."/>
            <person name="Marechal-Drouard L."/>
            <person name="Marshall W.F."/>
            <person name="Qu L.H."/>
            <person name="Nelson D.R."/>
            <person name="Sanderfoot A.A."/>
            <person name="Spalding M.H."/>
            <person name="Kapitonov V.V."/>
            <person name="Ren Q."/>
            <person name="Ferris P."/>
            <person name="Lindquist E."/>
            <person name="Shapiro H."/>
            <person name="Lucas S.M."/>
            <person name="Grimwood J."/>
            <person name="Schmutz J."/>
            <person name="Cardol P."/>
            <person name="Cerutti H."/>
            <person name="Chanfreau G."/>
            <person name="Chen C.L."/>
            <person name="Cognat V."/>
            <person name="Croft M.T."/>
            <person name="Dent R."/>
            <person name="Dutcher S."/>
            <person name="Fernandez E."/>
            <person name="Fukuzawa H."/>
            <person name="Gonzalez-Ballester D."/>
            <person name="Gonzalez-Halphen D."/>
            <person name="Hallmann A."/>
            <person name="Hanikenne M."/>
            <person name="Hippler M."/>
            <person name="Inwood W."/>
            <person name="Jabbari K."/>
            <person name="Kalanon M."/>
            <person name="Kuras R."/>
            <person name="Lefebvre P.A."/>
            <person name="Lemaire S.D."/>
            <person name="Lobanov A.V."/>
            <person name="Lohr M."/>
            <person name="Manuell A."/>
            <person name="Meier I."/>
            <person name="Mets L."/>
            <person name="Mittag M."/>
            <person name="Mittelmeier T."/>
            <person name="Moroney J.V."/>
            <person name="Moseley J."/>
            <person name="Napoli C."/>
            <person name="Nedelcu A.M."/>
            <person name="Niyogi K."/>
            <person name="Novoselov S.V."/>
            <person name="Paulsen I.T."/>
            <person name="Pazour G."/>
            <person name="Purton S."/>
            <person name="Ral J.P."/>
            <person name="Riano-Pachon D.M."/>
            <person name="Riekhof W."/>
            <person name="Rymarquis L."/>
            <person name="Schroda M."/>
            <person name="Stern D."/>
            <person name="Umen J."/>
            <person name="Willows R."/>
            <person name="Wilson N."/>
            <person name="Zimmer S.L."/>
            <person name="Allmer J."/>
            <person name="Balk J."/>
            <person name="Bisova K."/>
            <person name="Chen C.J."/>
            <person name="Elias M."/>
            <person name="Gendler K."/>
            <person name="Hauser C."/>
            <person name="Lamb M.R."/>
            <person name="Ledford H."/>
            <person name="Long J.C."/>
            <person name="Minagawa J."/>
            <person name="Page M.D."/>
            <person name="Pan J."/>
            <person name="Pootakham W."/>
            <person name="Roje S."/>
            <person name="Rose A."/>
            <person name="Stahlberg E."/>
            <person name="Terauchi A.M."/>
            <person name="Yang P."/>
            <person name="Ball S."/>
            <person name="Bowler C."/>
            <person name="Dieckmann C.L."/>
            <person name="Gladyshev V.N."/>
            <person name="Green P."/>
            <person name="Jorgensen R."/>
            <person name="Mayfield S."/>
            <person name="Mueller-Roeber B."/>
            <person name="Rajamani S."/>
            <person name="Sayre R.T."/>
            <person name="Brokstein P."/>
            <person name="Dubchak I."/>
            <person name="Goodstein D."/>
            <person name="Hornick L."/>
            <person name="Huang Y.W."/>
            <person name="Jhaveri J."/>
            <person name="Luo Y."/>
            <person name="Martinez D."/>
            <person name="Ngau W.C."/>
            <person name="Otillar B."/>
            <person name="Poliakov A."/>
            <person name="Porter A."/>
            <person name="Szajkowski L."/>
            <person name="Werner G."/>
            <person name="Zhou K."/>
            <person name="Grigoriev I.V."/>
            <person name="Rokhsar D.S."/>
            <person name="Grossman A.R."/>
        </authorList>
    </citation>
    <scope>NUCLEOTIDE SEQUENCE [LARGE SCALE GENOMIC DNA]</scope>
    <source>
        <strain evidence="3">CC-503</strain>
    </source>
</reference>
<evidence type="ECO:0000313" key="3">
    <source>
        <dbReference type="Proteomes" id="UP000006906"/>
    </source>
</evidence>
<feature type="compositionally biased region" description="Gly residues" evidence="1">
    <location>
        <begin position="332"/>
        <end position="342"/>
    </location>
</feature>
<feature type="compositionally biased region" description="Polar residues" evidence="1">
    <location>
        <begin position="469"/>
        <end position="481"/>
    </location>
</feature>
<feature type="compositionally biased region" description="Pro residues" evidence="1">
    <location>
        <begin position="455"/>
        <end position="464"/>
    </location>
</feature>
<feature type="compositionally biased region" description="Low complexity" evidence="1">
    <location>
        <begin position="736"/>
        <end position="752"/>
    </location>
</feature>
<accession>A0A2K3DQB6</accession>
<feature type="compositionally biased region" description="Low complexity" evidence="1">
    <location>
        <begin position="854"/>
        <end position="869"/>
    </location>
</feature>
<evidence type="ECO:0000313" key="2">
    <source>
        <dbReference type="EMBL" id="PNW82723.1"/>
    </source>
</evidence>
<dbReference type="AlphaFoldDB" id="A0A2K3DQB6"/>
<keyword evidence="3" id="KW-1185">Reference proteome</keyword>
<proteinExistence type="predicted"/>
<organism evidence="2 3">
    <name type="scientific">Chlamydomonas reinhardtii</name>
    <name type="common">Chlamydomonas smithii</name>
    <dbReference type="NCBI Taxonomy" id="3055"/>
    <lineage>
        <taxon>Eukaryota</taxon>
        <taxon>Viridiplantae</taxon>
        <taxon>Chlorophyta</taxon>
        <taxon>core chlorophytes</taxon>
        <taxon>Chlorophyceae</taxon>
        <taxon>CS clade</taxon>
        <taxon>Chlamydomonadales</taxon>
        <taxon>Chlamydomonadaceae</taxon>
        <taxon>Chlamydomonas</taxon>
    </lineage>
</organism>
<feature type="region of interest" description="Disordered" evidence="1">
    <location>
        <begin position="776"/>
        <end position="881"/>
    </location>
</feature>
<feature type="region of interest" description="Disordered" evidence="1">
    <location>
        <begin position="452"/>
        <end position="487"/>
    </location>
</feature>
<dbReference type="OrthoDB" id="550777at2759"/>
<feature type="region of interest" description="Disordered" evidence="1">
    <location>
        <begin position="188"/>
        <end position="240"/>
    </location>
</feature>
<feature type="compositionally biased region" description="Low complexity" evidence="1">
    <location>
        <begin position="134"/>
        <end position="147"/>
    </location>
</feature>
<protein>
    <submittedName>
        <fullName evidence="2">Uncharacterized protein</fullName>
    </submittedName>
</protein>
<evidence type="ECO:0000256" key="1">
    <source>
        <dbReference type="SAM" id="MobiDB-lite"/>
    </source>
</evidence>
<feature type="region of interest" description="Disordered" evidence="1">
    <location>
        <begin position="1"/>
        <end position="24"/>
    </location>
</feature>
<sequence>MTMSLKQFAPDPHNDAKPGAAAHMAAREQALEMVMRAPSATPDPHALPAYLAKQLGPRVSRRTSVAANAWGSSENENGSSQTKFHTVSGAIATDMEGDKNGSGKGGGALAAAAAPSLTRVRFEPWSQPGGLQRPEPAAAQLPSPLALENSNRSVVRDTSIMVHTDGAGDDDDRPSHSSGAVLAIAAAGSGAGTPTSVSTRRLYHQQSQQQFLQQQHQQQLSPQPQERHSNRSSRNASGSSIRAAVMSNPPLLATNTVAPAPSNPGTPTAALSAAASPSQVGVSASRRLYQQTFGDSARGSSPATPHSNMTTAGTPAGFSRPASRDVISEPPGGSGGTAGGSVGSAVVAEDVLPLSPEGGVAGGSSGGVGQSSGRGAAAALRTATNMRGPSRLGTNYCSPPPVALVAGAVQWPTLAIDEAAGGGTGGPAGGIGVAVTSPGEVVHESDLLPGAAAVAPPPALPSPMSPGSKQHSISGQHSASGQHPAASAASMLNSTTMTTSMRAALGAAAQPPLGRSPHLGAAPDTGPASAPARAAAAASHPAANSPHAAATTASGASPAAGHAADGPQARRASMLSIESEFNALREQFSNQSRWLLEQLAGGPEPPSGPPRGMPPLPELGDDDCMPLPVSAAPRAMPRRGMTLSSAAAAAAAAAAAGGVRLGGVGTHVAGAGAGGMKGGTSASGGLESGPAGAGAGFVTAAAAGKSLRRQTSDAPNRHLHGAAYTQLQSMWQEQKAAQQLGQPPLQAAPPLQDAHRASEPNGPVSYRSLLLAAGSGTGSYRQLQPQPPQHPRPLQAGGQSPVPRPVQLSWSASGETAPRVSPTGGGVGSGATSFAGAVQGRSPGGTSGMGGAGAVVSPSKASGPTRLSPGGSGLPPRPPAV</sequence>
<dbReference type="InParanoid" id="A0A2K3DQB6"/>
<feature type="region of interest" description="Disordered" evidence="1">
    <location>
        <begin position="356"/>
        <end position="379"/>
    </location>
</feature>
<feature type="region of interest" description="Disordered" evidence="1">
    <location>
        <begin position="294"/>
        <end position="342"/>
    </location>
</feature>
<feature type="compositionally biased region" description="Polar residues" evidence="1">
    <location>
        <begin position="294"/>
        <end position="313"/>
    </location>
</feature>
<dbReference type="GeneID" id="66053810"/>
<dbReference type="KEGG" id="cre:CHLRE_06g291450v5"/>
<feature type="compositionally biased region" description="Pro residues" evidence="1">
    <location>
        <begin position="603"/>
        <end position="617"/>
    </location>
</feature>
<feature type="region of interest" description="Disordered" evidence="1">
    <location>
        <begin position="733"/>
        <end position="764"/>
    </location>
</feature>
<feature type="compositionally biased region" description="Low complexity" evidence="1">
    <location>
        <begin position="527"/>
        <end position="564"/>
    </location>
</feature>
<feature type="region of interest" description="Disordered" evidence="1">
    <location>
        <begin position="598"/>
        <end position="618"/>
    </location>
</feature>